<evidence type="ECO:0000313" key="12">
    <source>
        <dbReference type="Proteomes" id="UP000694620"/>
    </source>
</evidence>
<dbReference type="GO" id="GO:0005886">
    <property type="term" value="C:plasma membrane"/>
    <property type="evidence" value="ECO:0007669"/>
    <property type="project" value="TreeGrafter"/>
</dbReference>
<dbReference type="PROSITE" id="PS50261">
    <property type="entry name" value="G_PROTEIN_RECEP_F2_4"/>
    <property type="match status" value="1"/>
</dbReference>
<evidence type="ECO:0000256" key="7">
    <source>
        <dbReference type="SAM" id="MobiDB-lite"/>
    </source>
</evidence>
<keyword evidence="5" id="KW-1015">Disulfide bond</keyword>
<dbReference type="GO" id="GO:0007189">
    <property type="term" value="P:adenylate cyclase-activating G protein-coupled receptor signaling pathway"/>
    <property type="evidence" value="ECO:0007669"/>
    <property type="project" value="TreeGrafter"/>
</dbReference>
<evidence type="ECO:0000256" key="3">
    <source>
        <dbReference type="ARBA" id="ARBA00022989"/>
    </source>
</evidence>
<reference evidence="11" key="3">
    <citation type="submission" date="2025-09" db="UniProtKB">
        <authorList>
            <consortium name="Ensembl"/>
        </authorList>
    </citation>
    <scope>IDENTIFICATION</scope>
</reference>
<dbReference type="Gene3D" id="2.60.220.50">
    <property type="match status" value="1"/>
</dbReference>
<evidence type="ECO:0000256" key="4">
    <source>
        <dbReference type="ARBA" id="ARBA00023136"/>
    </source>
</evidence>
<dbReference type="InterPro" id="IPR017981">
    <property type="entry name" value="GPCR_2-like_7TM"/>
</dbReference>
<feature type="domain" description="G-protein coupled receptors family 2 profile 2" evidence="10">
    <location>
        <begin position="170"/>
        <end position="362"/>
    </location>
</feature>
<dbReference type="PRINTS" id="PR00249">
    <property type="entry name" value="GPCRSECRETIN"/>
</dbReference>
<keyword evidence="4 8" id="KW-0472">Membrane</keyword>
<evidence type="ECO:0000256" key="5">
    <source>
        <dbReference type="ARBA" id="ARBA00023157"/>
    </source>
</evidence>
<dbReference type="AlphaFoldDB" id="A0A8C4ST74"/>
<dbReference type="InterPro" id="IPR046338">
    <property type="entry name" value="GAIN_dom_sf"/>
</dbReference>
<evidence type="ECO:0000256" key="2">
    <source>
        <dbReference type="ARBA" id="ARBA00022692"/>
    </source>
</evidence>
<evidence type="ECO:0000256" key="6">
    <source>
        <dbReference type="ARBA" id="ARBA00023180"/>
    </source>
</evidence>
<dbReference type="GO" id="GO:0004930">
    <property type="term" value="F:G protein-coupled receptor activity"/>
    <property type="evidence" value="ECO:0007669"/>
    <property type="project" value="InterPro"/>
</dbReference>
<dbReference type="InterPro" id="IPR057244">
    <property type="entry name" value="GAIN_B"/>
</dbReference>
<dbReference type="Pfam" id="PF01825">
    <property type="entry name" value="GPS"/>
    <property type="match status" value="1"/>
</dbReference>
<name>A0A8C4ST74_ERPCA</name>
<dbReference type="GO" id="GO:0007166">
    <property type="term" value="P:cell surface receptor signaling pathway"/>
    <property type="evidence" value="ECO:0007669"/>
    <property type="project" value="InterPro"/>
</dbReference>
<feature type="transmembrane region" description="Helical" evidence="8">
    <location>
        <begin position="280"/>
        <end position="300"/>
    </location>
</feature>
<evidence type="ECO:0000256" key="1">
    <source>
        <dbReference type="ARBA" id="ARBA00004141"/>
    </source>
</evidence>
<accession>A0A8C4ST74</accession>
<keyword evidence="2 8" id="KW-0812">Transmembrane</keyword>
<comment type="subcellular location">
    <subcellularLocation>
        <location evidence="1">Membrane</location>
        <topology evidence="1">Multi-pass membrane protein</topology>
    </subcellularLocation>
</comment>
<evidence type="ECO:0000256" key="8">
    <source>
        <dbReference type="SAM" id="Phobius"/>
    </source>
</evidence>
<reference evidence="11" key="2">
    <citation type="submission" date="2025-08" db="UniProtKB">
        <authorList>
            <consortium name="Ensembl"/>
        </authorList>
    </citation>
    <scope>IDENTIFICATION</scope>
</reference>
<protein>
    <submittedName>
        <fullName evidence="11">Adhesion G protein-coupled receptor E3-like</fullName>
    </submittedName>
</protein>
<dbReference type="PROSITE" id="PS50221">
    <property type="entry name" value="GAIN_B"/>
    <property type="match status" value="1"/>
</dbReference>
<feature type="region of interest" description="Disordered" evidence="7">
    <location>
        <begin position="1"/>
        <end position="20"/>
    </location>
</feature>
<dbReference type="Gene3D" id="1.20.1070.10">
    <property type="entry name" value="Rhodopsin 7-helix transmembrane proteins"/>
    <property type="match status" value="1"/>
</dbReference>
<organism evidence="11 12">
    <name type="scientific">Erpetoichthys calabaricus</name>
    <name type="common">Rope fish</name>
    <name type="synonym">Calamoichthys calabaricus</name>
    <dbReference type="NCBI Taxonomy" id="27687"/>
    <lineage>
        <taxon>Eukaryota</taxon>
        <taxon>Metazoa</taxon>
        <taxon>Chordata</taxon>
        <taxon>Craniata</taxon>
        <taxon>Vertebrata</taxon>
        <taxon>Euteleostomi</taxon>
        <taxon>Actinopterygii</taxon>
        <taxon>Polypteriformes</taxon>
        <taxon>Polypteridae</taxon>
        <taxon>Erpetoichthys</taxon>
    </lineage>
</organism>
<dbReference type="PANTHER" id="PTHR12011">
    <property type="entry name" value="ADHESION G-PROTEIN COUPLED RECEPTOR"/>
    <property type="match status" value="1"/>
</dbReference>
<dbReference type="InterPro" id="IPR000203">
    <property type="entry name" value="GPS"/>
</dbReference>
<feature type="transmembrane region" description="Helical" evidence="8">
    <location>
        <begin position="172"/>
        <end position="195"/>
    </location>
</feature>
<evidence type="ECO:0000313" key="11">
    <source>
        <dbReference type="Ensembl" id="ENSECRP00000021092.1"/>
    </source>
</evidence>
<dbReference type="GeneTree" id="ENSGT00940000163334"/>
<dbReference type="InterPro" id="IPR001740">
    <property type="entry name" value="GPCR_2_EMR1-like_rcpt"/>
</dbReference>
<dbReference type="Ensembl" id="ENSECRT00000021549.1">
    <property type="protein sequence ID" value="ENSECRP00000021092.1"/>
    <property type="gene ID" value="ENSECRG00000014207.1"/>
</dbReference>
<dbReference type="Pfam" id="PF00002">
    <property type="entry name" value="7tm_2"/>
    <property type="match status" value="1"/>
</dbReference>
<reference evidence="11" key="1">
    <citation type="submission" date="2021-06" db="EMBL/GenBank/DDBJ databases">
        <authorList>
            <consortium name="Wellcome Sanger Institute Data Sharing"/>
        </authorList>
    </citation>
    <scope>NUCLEOTIDE SEQUENCE [LARGE SCALE GENOMIC DNA]</scope>
</reference>
<evidence type="ECO:0000259" key="10">
    <source>
        <dbReference type="PROSITE" id="PS50261"/>
    </source>
</evidence>
<keyword evidence="12" id="KW-1185">Reference proteome</keyword>
<feature type="transmembrane region" description="Helical" evidence="8">
    <location>
        <begin position="236"/>
        <end position="260"/>
    </location>
</feature>
<feature type="transmembrane region" description="Helical" evidence="8">
    <location>
        <begin position="207"/>
        <end position="224"/>
    </location>
</feature>
<sequence>MSHLAAELRTIPRNRSPPPEREVLLINGNQLEVKLARLVEVKTEDSLKIGFIVYNDMASLVSDSFIDGSLRERHSTTLNSLVVTAVLGEAKSQRLPEPVELTLRHLTYKEDSQMICVYWKFNQNSSSWSQDGCHATVSNATHTTCSWNHLTSFALIMAIKAPEPAYDGVLVVLNYVLVTFSLVCLILAVLTFLLCRSIQKATTVVHLHLSLCLFSAHLLFLVGVSRSSHRVLCSVIAALLHFLFLACFSWMCLEGIQLFLLVRNLRQVKYGSRQGVRRRYLLLLGYGAPSLVVAVAASVFAEGYGSDTHCWLSRQKGFFWSFLGPVCLIIAVNCVLFVSILWILHSQLGGLNADVSKIKSTR</sequence>
<keyword evidence="3 8" id="KW-1133">Transmembrane helix</keyword>
<feature type="transmembrane region" description="Helical" evidence="8">
    <location>
        <begin position="320"/>
        <end position="344"/>
    </location>
</feature>
<dbReference type="PRINTS" id="PR01128">
    <property type="entry name" value="EMR1HORMONER"/>
</dbReference>
<proteinExistence type="predicted"/>
<dbReference type="InterPro" id="IPR000832">
    <property type="entry name" value="GPCR_2_secretin-like"/>
</dbReference>
<evidence type="ECO:0000259" key="9">
    <source>
        <dbReference type="PROSITE" id="PS50221"/>
    </source>
</evidence>
<feature type="domain" description="GAIN-B" evidence="9">
    <location>
        <begin position="1"/>
        <end position="163"/>
    </location>
</feature>
<keyword evidence="6" id="KW-0325">Glycoprotein</keyword>
<dbReference type="SMART" id="SM00303">
    <property type="entry name" value="GPS"/>
    <property type="match status" value="1"/>
</dbReference>
<dbReference type="Proteomes" id="UP000694620">
    <property type="component" value="Chromosome 17"/>
</dbReference>
<dbReference type="PANTHER" id="PTHR12011:SF469">
    <property type="entry name" value="ADHESION G PROTEIN-COUPLED RECEPTOR E1-RELATED"/>
    <property type="match status" value="1"/>
</dbReference>